<evidence type="ECO:0000313" key="2">
    <source>
        <dbReference type="Proteomes" id="UP001652431"/>
    </source>
</evidence>
<dbReference type="EMBL" id="JAOQJU010000007">
    <property type="protein sequence ID" value="MCU6686498.1"/>
    <property type="molecule type" value="Genomic_DNA"/>
</dbReference>
<gene>
    <name evidence="1" type="ORF">OCV99_08035</name>
</gene>
<accession>A0ABT2RM63</accession>
<dbReference type="RefSeq" id="WP_158369575.1">
    <property type="nucleotide sequence ID" value="NZ_JAOQJU010000007.1"/>
</dbReference>
<name>A0ABT2RM63_9FIRM</name>
<proteinExistence type="predicted"/>
<comment type="caution">
    <text evidence="1">The sequence shown here is derived from an EMBL/GenBank/DDBJ whole genome shotgun (WGS) entry which is preliminary data.</text>
</comment>
<protein>
    <submittedName>
        <fullName evidence="1">Uncharacterized protein</fullName>
    </submittedName>
</protein>
<dbReference type="Proteomes" id="UP001652431">
    <property type="component" value="Unassembled WGS sequence"/>
</dbReference>
<evidence type="ECO:0000313" key="1">
    <source>
        <dbReference type="EMBL" id="MCU6686498.1"/>
    </source>
</evidence>
<organism evidence="1 2">
    <name type="scientific">Dorea acetigenes</name>
    <dbReference type="NCBI Taxonomy" id="2981787"/>
    <lineage>
        <taxon>Bacteria</taxon>
        <taxon>Bacillati</taxon>
        <taxon>Bacillota</taxon>
        <taxon>Clostridia</taxon>
        <taxon>Lachnospirales</taxon>
        <taxon>Lachnospiraceae</taxon>
        <taxon>Dorea</taxon>
    </lineage>
</organism>
<reference evidence="1 2" key="1">
    <citation type="journal article" date="2021" name="ISME Commun">
        <title>Automated analysis of genomic sequences facilitates high-throughput and comprehensive description of bacteria.</title>
        <authorList>
            <person name="Hitch T.C.A."/>
        </authorList>
    </citation>
    <scope>NUCLEOTIDE SEQUENCE [LARGE SCALE GENOMIC DNA]</scope>
    <source>
        <strain evidence="1 2">Sanger_03</strain>
    </source>
</reference>
<keyword evidence="2" id="KW-1185">Reference proteome</keyword>
<sequence>MQGSQPEHDVRVLGMCPLYGLDDNLTGYYVLFLRDGEPNGYLLISFLHVGTPVVDLAFDGLGIFDDTQDVQMYTNTERVRYLGPDEFYVKNLSTNGTYISLFDNQVITETEAIQIYNKSYRLDGYNIGWNNRI</sequence>